<organism evidence="5 6">
    <name type="scientific">Biomaibacter acetigenes</name>
    <dbReference type="NCBI Taxonomy" id="2316383"/>
    <lineage>
        <taxon>Bacteria</taxon>
        <taxon>Bacillati</taxon>
        <taxon>Bacillota</taxon>
        <taxon>Clostridia</taxon>
        <taxon>Thermosediminibacterales</taxon>
        <taxon>Tepidanaerobacteraceae</taxon>
        <taxon>Biomaibacter</taxon>
    </lineage>
</organism>
<dbReference type="InterPro" id="IPR012312">
    <property type="entry name" value="Hemerythrin-like"/>
</dbReference>
<dbReference type="EMBL" id="CP033169">
    <property type="protein sequence ID" value="AYO31360.1"/>
    <property type="molecule type" value="Genomic_DNA"/>
</dbReference>
<dbReference type="InterPro" id="IPR012827">
    <property type="entry name" value="Hemerythrin_metal-bd"/>
</dbReference>
<dbReference type="PROSITE" id="PS00550">
    <property type="entry name" value="HEMERYTHRINS"/>
    <property type="match status" value="1"/>
</dbReference>
<dbReference type="Gene3D" id="1.20.120.50">
    <property type="entry name" value="Hemerythrin-like"/>
    <property type="match status" value="1"/>
</dbReference>
<dbReference type="InterPro" id="IPR050669">
    <property type="entry name" value="Hemerythrin"/>
</dbReference>
<keyword evidence="6" id="KW-1185">Reference proteome</keyword>
<proteinExistence type="inferred from homology"/>
<keyword evidence="3" id="KW-0408">Iron</keyword>
<keyword evidence="2" id="KW-0479">Metal-binding</keyword>
<dbReference type="InterPro" id="IPR035938">
    <property type="entry name" value="Hemerythrin-like_sf"/>
</dbReference>
<dbReference type="NCBIfam" id="TIGR02481">
    <property type="entry name" value="hemeryth_dom"/>
    <property type="match status" value="1"/>
</dbReference>
<dbReference type="KEGG" id="bacg:D2962_12800"/>
<dbReference type="AlphaFoldDB" id="A0A3G2R7D9"/>
<dbReference type="Pfam" id="PF01814">
    <property type="entry name" value="Hemerythrin"/>
    <property type="match status" value="1"/>
</dbReference>
<comment type="similarity">
    <text evidence="1">Belongs to the hemerythrin family.</text>
</comment>
<dbReference type="CDD" id="cd12107">
    <property type="entry name" value="Hemerythrin"/>
    <property type="match status" value="1"/>
</dbReference>
<protein>
    <submittedName>
        <fullName evidence="5">Hemerythrin</fullName>
    </submittedName>
</protein>
<dbReference type="SUPFAM" id="SSF47188">
    <property type="entry name" value="Hemerythrin-like"/>
    <property type="match status" value="1"/>
</dbReference>
<evidence type="ECO:0000256" key="2">
    <source>
        <dbReference type="ARBA" id="ARBA00022723"/>
    </source>
</evidence>
<dbReference type="InterPro" id="IPR016131">
    <property type="entry name" value="Haemerythrin_Fe_BS"/>
</dbReference>
<feature type="domain" description="Hemerythrin-like" evidence="4">
    <location>
        <begin position="11"/>
        <end position="128"/>
    </location>
</feature>
<dbReference type="GO" id="GO:0046872">
    <property type="term" value="F:metal ion binding"/>
    <property type="evidence" value="ECO:0007669"/>
    <property type="project" value="UniProtKB-KW"/>
</dbReference>
<reference evidence="5 6" key="1">
    <citation type="submission" date="2018-10" db="EMBL/GenBank/DDBJ databases">
        <authorList>
            <person name="Zhang X."/>
        </authorList>
    </citation>
    <scope>NUCLEOTIDE SEQUENCE [LARGE SCALE GENOMIC DNA]</scope>
    <source>
        <strain evidence="5 6">SK-G1</strain>
    </source>
</reference>
<gene>
    <name evidence="5" type="ORF">D2962_12800</name>
</gene>
<dbReference type="RefSeq" id="WP_122015197.1">
    <property type="nucleotide sequence ID" value="NZ_CP033169.1"/>
</dbReference>
<dbReference type="PANTHER" id="PTHR37164">
    <property type="entry name" value="BACTERIOHEMERYTHRIN"/>
    <property type="match status" value="1"/>
</dbReference>
<evidence type="ECO:0000259" key="4">
    <source>
        <dbReference type="Pfam" id="PF01814"/>
    </source>
</evidence>
<evidence type="ECO:0000256" key="3">
    <source>
        <dbReference type="ARBA" id="ARBA00023004"/>
    </source>
</evidence>
<evidence type="ECO:0000313" key="5">
    <source>
        <dbReference type="EMBL" id="AYO31360.1"/>
    </source>
</evidence>
<evidence type="ECO:0000313" key="6">
    <source>
        <dbReference type="Proteomes" id="UP000280960"/>
    </source>
</evidence>
<dbReference type="Proteomes" id="UP000280960">
    <property type="component" value="Chromosome"/>
</dbReference>
<name>A0A3G2R7D9_9FIRM</name>
<accession>A0A3G2R7D9</accession>
<evidence type="ECO:0000256" key="1">
    <source>
        <dbReference type="ARBA" id="ARBA00010587"/>
    </source>
</evidence>
<dbReference type="PANTHER" id="PTHR37164:SF1">
    <property type="entry name" value="BACTERIOHEMERYTHRIN"/>
    <property type="match status" value="1"/>
</dbReference>
<dbReference type="NCBIfam" id="NF033749">
    <property type="entry name" value="bact_hemeryth"/>
    <property type="match status" value="1"/>
</dbReference>
<sequence>MAVQWTQDLATGVEEIDSQHKELFNRINRLVEACSKGKGKEEISGVLRFLEDYVVMHFGAEEERMKSLDFPNYEIHKKMHDDFISDLQDLKQQLEQKGPTVALVIKVNHFLFDWLTNHIRKMDKVMGAFLKAKQQ</sequence>